<accession>A0ABU8V833</accession>
<evidence type="ECO:0000313" key="3">
    <source>
        <dbReference type="Proteomes" id="UP001365846"/>
    </source>
</evidence>
<dbReference type="RefSeq" id="WP_340354823.1">
    <property type="nucleotide sequence ID" value="NZ_JBBKZU010000001.1"/>
</dbReference>
<dbReference type="InterPro" id="IPR022064">
    <property type="entry name" value="DUF3619"/>
</dbReference>
<protein>
    <submittedName>
        <fullName evidence="2">DUF3619 family protein</fullName>
    </submittedName>
</protein>
<evidence type="ECO:0000256" key="1">
    <source>
        <dbReference type="SAM" id="Phobius"/>
    </source>
</evidence>
<reference evidence="2 3" key="1">
    <citation type="submission" date="2024-03" db="EMBL/GenBank/DDBJ databases">
        <title>Novel species of the genus Variovorax.</title>
        <authorList>
            <person name="Liu Q."/>
            <person name="Xin Y.-H."/>
        </authorList>
    </citation>
    <scope>NUCLEOTIDE SEQUENCE [LARGE SCALE GENOMIC DNA]</scope>
    <source>
        <strain evidence="2 3">KACC 18899</strain>
    </source>
</reference>
<keyword evidence="1" id="KW-0812">Transmembrane</keyword>
<keyword evidence="3" id="KW-1185">Reference proteome</keyword>
<feature type="transmembrane region" description="Helical" evidence="1">
    <location>
        <begin position="75"/>
        <end position="97"/>
    </location>
</feature>
<name>A0ABU8V833_9BURK</name>
<keyword evidence="1" id="KW-1133">Transmembrane helix</keyword>
<dbReference type="EMBL" id="JBBKZU010000001">
    <property type="protein sequence ID" value="MEJ8809476.1"/>
    <property type="molecule type" value="Genomic_DNA"/>
</dbReference>
<dbReference type="Pfam" id="PF12279">
    <property type="entry name" value="DUF3619"/>
    <property type="match status" value="1"/>
</dbReference>
<sequence>MNTTQTASSAALEERFGRQVAARLTAGNGELSHEVGERLRAARVQAVARRKVAQQLRPAPVVLSRGGTAVLGGSWWTRIGSVIPLVALVAGLVAISVMQEDNRTNELAAIDSALLTDDLPPAAYTDPGFAQFLKTSDDSSER</sequence>
<organism evidence="2 3">
    <name type="scientific">Variovorax ureilyticus</name>
    <dbReference type="NCBI Taxonomy" id="1836198"/>
    <lineage>
        <taxon>Bacteria</taxon>
        <taxon>Pseudomonadati</taxon>
        <taxon>Pseudomonadota</taxon>
        <taxon>Betaproteobacteria</taxon>
        <taxon>Burkholderiales</taxon>
        <taxon>Comamonadaceae</taxon>
        <taxon>Variovorax</taxon>
    </lineage>
</organism>
<comment type="caution">
    <text evidence="2">The sequence shown here is derived from an EMBL/GenBank/DDBJ whole genome shotgun (WGS) entry which is preliminary data.</text>
</comment>
<keyword evidence="1" id="KW-0472">Membrane</keyword>
<dbReference type="Proteomes" id="UP001365846">
    <property type="component" value="Unassembled WGS sequence"/>
</dbReference>
<evidence type="ECO:0000313" key="2">
    <source>
        <dbReference type="EMBL" id="MEJ8809476.1"/>
    </source>
</evidence>
<proteinExistence type="predicted"/>
<gene>
    <name evidence="2" type="ORF">WKW77_00250</name>
</gene>